<sequence>MLSSMEAPTPFRLLSLPPELRDLILAFTLLCPLPISPRVFIPRDAFVLRLPAVTQVNRQIRKESLPLYFAVNTFQFNIKDVIEAPLHVAQDLRYEKKLLTFGAWCEACEAAGSDSFLRIRKFELKTGSAVSAPAVTLDLGKKREVRMEVRCYWQGGARRRPRLQCCEAPGRLVEVVRGILESNEGRGLLPGNVIELCGEIQGSVPRMLHGLS</sequence>
<gene>
    <name evidence="1" type="ORF">DOTSEDRAFT_78005</name>
</gene>
<dbReference type="EMBL" id="KB446536">
    <property type="protein sequence ID" value="EME47804.1"/>
    <property type="molecule type" value="Genomic_DNA"/>
</dbReference>
<dbReference type="OrthoDB" id="4133832at2759"/>
<reference evidence="2" key="1">
    <citation type="journal article" date="2012" name="PLoS Genet.">
        <title>The genomes of the fungal plant pathogens Cladosporium fulvum and Dothistroma septosporum reveal adaptation to different hosts and lifestyles but also signatures of common ancestry.</title>
        <authorList>
            <person name="de Wit P.J.G.M."/>
            <person name="van der Burgt A."/>
            <person name="Oekmen B."/>
            <person name="Stergiopoulos I."/>
            <person name="Abd-Elsalam K.A."/>
            <person name="Aerts A.L."/>
            <person name="Bahkali A.H."/>
            <person name="Beenen H.G."/>
            <person name="Chettri P."/>
            <person name="Cox M.P."/>
            <person name="Datema E."/>
            <person name="de Vries R.P."/>
            <person name="Dhillon B."/>
            <person name="Ganley A.R."/>
            <person name="Griffiths S.A."/>
            <person name="Guo Y."/>
            <person name="Hamelin R.C."/>
            <person name="Henrissat B."/>
            <person name="Kabir M.S."/>
            <person name="Jashni M.K."/>
            <person name="Kema G."/>
            <person name="Klaubauf S."/>
            <person name="Lapidus A."/>
            <person name="Levasseur A."/>
            <person name="Lindquist E."/>
            <person name="Mehrabi R."/>
            <person name="Ohm R.A."/>
            <person name="Owen T.J."/>
            <person name="Salamov A."/>
            <person name="Schwelm A."/>
            <person name="Schijlen E."/>
            <person name="Sun H."/>
            <person name="van den Burg H.A."/>
            <person name="van Ham R.C.H.J."/>
            <person name="Zhang S."/>
            <person name="Goodwin S.B."/>
            <person name="Grigoriev I.V."/>
            <person name="Collemare J."/>
            <person name="Bradshaw R.E."/>
        </authorList>
    </citation>
    <scope>NUCLEOTIDE SEQUENCE [LARGE SCALE GENOMIC DNA]</scope>
    <source>
        <strain evidence="2">NZE10 / CBS 128990</strain>
    </source>
</reference>
<proteinExistence type="predicted"/>
<dbReference type="AlphaFoldDB" id="N1Q003"/>
<dbReference type="HOGENOM" id="CLU_1299679_0_0_1"/>
<evidence type="ECO:0000313" key="1">
    <source>
        <dbReference type="EMBL" id="EME47804.1"/>
    </source>
</evidence>
<protein>
    <recommendedName>
        <fullName evidence="3">F-box domain-containing protein</fullName>
    </recommendedName>
</protein>
<evidence type="ECO:0000313" key="2">
    <source>
        <dbReference type="Proteomes" id="UP000016933"/>
    </source>
</evidence>
<reference evidence="1 2" key="2">
    <citation type="journal article" date="2012" name="PLoS Pathog.">
        <title>Diverse lifestyles and strategies of plant pathogenesis encoded in the genomes of eighteen Dothideomycetes fungi.</title>
        <authorList>
            <person name="Ohm R.A."/>
            <person name="Feau N."/>
            <person name="Henrissat B."/>
            <person name="Schoch C.L."/>
            <person name="Horwitz B.A."/>
            <person name="Barry K.W."/>
            <person name="Condon B.J."/>
            <person name="Copeland A.C."/>
            <person name="Dhillon B."/>
            <person name="Glaser F."/>
            <person name="Hesse C.N."/>
            <person name="Kosti I."/>
            <person name="LaButti K."/>
            <person name="Lindquist E.A."/>
            <person name="Lucas S."/>
            <person name="Salamov A.A."/>
            <person name="Bradshaw R.E."/>
            <person name="Ciuffetti L."/>
            <person name="Hamelin R.C."/>
            <person name="Kema G.H.J."/>
            <person name="Lawrence C."/>
            <person name="Scott J.A."/>
            <person name="Spatafora J.W."/>
            <person name="Turgeon B.G."/>
            <person name="de Wit P.J.G.M."/>
            <person name="Zhong S."/>
            <person name="Goodwin S.B."/>
            <person name="Grigoriev I.V."/>
        </authorList>
    </citation>
    <scope>NUCLEOTIDE SEQUENCE [LARGE SCALE GENOMIC DNA]</scope>
    <source>
        <strain evidence="2">NZE10 / CBS 128990</strain>
    </source>
</reference>
<name>N1Q003_DOTSN</name>
<organism evidence="1 2">
    <name type="scientific">Dothistroma septosporum (strain NZE10 / CBS 128990)</name>
    <name type="common">Red band needle blight fungus</name>
    <name type="synonym">Mycosphaerella pini</name>
    <dbReference type="NCBI Taxonomy" id="675120"/>
    <lineage>
        <taxon>Eukaryota</taxon>
        <taxon>Fungi</taxon>
        <taxon>Dikarya</taxon>
        <taxon>Ascomycota</taxon>
        <taxon>Pezizomycotina</taxon>
        <taxon>Dothideomycetes</taxon>
        <taxon>Dothideomycetidae</taxon>
        <taxon>Mycosphaerellales</taxon>
        <taxon>Mycosphaerellaceae</taxon>
        <taxon>Dothistroma</taxon>
    </lineage>
</organism>
<keyword evidence="2" id="KW-1185">Reference proteome</keyword>
<dbReference type="OMA" id="RMEVRCY"/>
<accession>N1Q003</accession>
<dbReference type="Proteomes" id="UP000016933">
    <property type="component" value="Unassembled WGS sequence"/>
</dbReference>
<evidence type="ECO:0008006" key="3">
    <source>
        <dbReference type="Google" id="ProtNLM"/>
    </source>
</evidence>